<evidence type="ECO:0000256" key="1">
    <source>
        <dbReference type="SAM" id="MobiDB-lite"/>
    </source>
</evidence>
<accession>X1E2X6</accession>
<protein>
    <submittedName>
        <fullName evidence="2">Uncharacterized protein</fullName>
    </submittedName>
</protein>
<name>X1E2X6_9ZZZZ</name>
<reference evidence="2" key="1">
    <citation type="journal article" date="2014" name="Front. Microbiol.">
        <title>High frequency of phylogenetically diverse reductive dehalogenase-homologous genes in deep subseafloor sedimentary metagenomes.</title>
        <authorList>
            <person name="Kawai M."/>
            <person name="Futagami T."/>
            <person name="Toyoda A."/>
            <person name="Takaki Y."/>
            <person name="Nishi S."/>
            <person name="Hori S."/>
            <person name="Arai W."/>
            <person name="Tsubouchi T."/>
            <person name="Morono Y."/>
            <person name="Uchiyama I."/>
            <person name="Ito T."/>
            <person name="Fujiyama A."/>
            <person name="Inagaki F."/>
            <person name="Takami H."/>
        </authorList>
    </citation>
    <scope>NUCLEOTIDE SEQUENCE</scope>
    <source>
        <strain evidence="2">Expedition CK06-06</strain>
    </source>
</reference>
<feature type="region of interest" description="Disordered" evidence="1">
    <location>
        <begin position="113"/>
        <end position="133"/>
    </location>
</feature>
<gene>
    <name evidence="2" type="ORF">S01H4_60223</name>
</gene>
<comment type="caution">
    <text evidence="2">The sequence shown here is derived from an EMBL/GenBank/DDBJ whole genome shotgun (WGS) entry which is preliminary data.</text>
</comment>
<dbReference type="EMBL" id="BART01035465">
    <property type="protein sequence ID" value="GAH14770.1"/>
    <property type="molecule type" value="Genomic_DNA"/>
</dbReference>
<organism evidence="2">
    <name type="scientific">marine sediment metagenome</name>
    <dbReference type="NCBI Taxonomy" id="412755"/>
    <lineage>
        <taxon>unclassified sequences</taxon>
        <taxon>metagenomes</taxon>
        <taxon>ecological metagenomes</taxon>
    </lineage>
</organism>
<sequence>MKEQEQDPFRMHLSKVLGMTDMAAIQGNLSNWFEALSCLYRDTFETLGEDTKRIQVKYRLVQISFFDYQAQNNRIKYKGSIRSNLLPLLQDFDMTLKGVLYNRGVLTKKTITDKKEKPSKVDAPKGFEEVKDE</sequence>
<proteinExistence type="predicted"/>
<evidence type="ECO:0000313" key="2">
    <source>
        <dbReference type="EMBL" id="GAH14770.1"/>
    </source>
</evidence>
<dbReference type="AlphaFoldDB" id="X1E2X6"/>